<proteinExistence type="predicted"/>
<dbReference type="EMBL" id="GBRH01216386">
    <property type="protein sequence ID" value="JAD81509.1"/>
    <property type="molecule type" value="Transcribed_RNA"/>
</dbReference>
<accession>A0A0A9LCF0</accession>
<reference evidence="1" key="1">
    <citation type="submission" date="2014-09" db="EMBL/GenBank/DDBJ databases">
        <authorList>
            <person name="Magalhaes I.L.F."/>
            <person name="Oliveira U."/>
            <person name="Santos F.R."/>
            <person name="Vidigal T.H.D.A."/>
            <person name="Brescovit A.D."/>
            <person name="Santos A.J."/>
        </authorList>
    </citation>
    <scope>NUCLEOTIDE SEQUENCE</scope>
    <source>
        <tissue evidence="1">Shoot tissue taken approximately 20 cm above the soil surface</tissue>
    </source>
</reference>
<dbReference type="AlphaFoldDB" id="A0A0A9LCF0"/>
<evidence type="ECO:0000313" key="1">
    <source>
        <dbReference type="EMBL" id="JAD81509.1"/>
    </source>
</evidence>
<organism evidence="1">
    <name type="scientific">Arundo donax</name>
    <name type="common">Giant reed</name>
    <name type="synonym">Donax arundinaceus</name>
    <dbReference type="NCBI Taxonomy" id="35708"/>
    <lineage>
        <taxon>Eukaryota</taxon>
        <taxon>Viridiplantae</taxon>
        <taxon>Streptophyta</taxon>
        <taxon>Embryophyta</taxon>
        <taxon>Tracheophyta</taxon>
        <taxon>Spermatophyta</taxon>
        <taxon>Magnoliopsida</taxon>
        <taxon>Liliopsida</taxon>
        <taxon>Poales</taxon>
        <taxon>Poaceae</taxon>
        <taxon>PACMAD clade</taxon>
        <taxon>Arundinoideae</taxon>
        <taxon>Arundineae</taxon>
        <taxon>Arundo</taxon>
    </lineage>
</organism>
<protein>
    <submittedName>
        <fullName evidence="1">Uncharacterized protein</fullName>
    </submittedName>
</protein>
<sequence length="73" mass="8117">MAQNRQENSVFGTAALLLVLGLRTSRIQFITWTKCQVPEMEAGHSFTMVIFIAWSNTVVVALAIVSKFSKLKS</sequence>
<name>A0A0A9LCF0_ARUDO</name>
<reference evidence="1" key="2">
    <citation type="journal article" date="2015" name="Data Brief">
        <title>Shoot transcriptome of the giant reed, Arundo donax.</title>
        <authorList>
            <person name="Barrero R.A."/>
            <person name="Guerrero F.D."/>
            <person name="Moolhuijzen P."/>
            <person name="Goolsby J.A."/>
            <person name="Tidwell J."/>
            <person name="Bellgard S.E."/>
            <person name="Bellgard M.I."/>
        </authorList>
    </citation>
    <scope>NUCLEOTIDE SEQUENCE</scope>
    <source>
        <tissue evidence="1">Shoot tissue taken approximately 20 cm above the soil surface</tissue>
    </source>
</reference>